<evidence type="ECO:0000313" key="2">
    <source>
        <dbReference type="EMBL" id="KAK3377410.1"/>
    </source>
</evidence>
<accession>A0AAE0KJJ3</accession>
<reference evidence="2" key="2">
    <citation type="submission" date="2023-06" db="EMBL/GenBank/DDBJ databases">
        <authorList>
            <consortium name="Lawrence Berkeley National Laboratory"/>
            <person name="Haridas S."/>
            <person name="Hensen N."/>
            <person name="Bonometti L."/>
            <person name="Westerberg I."/>
            <person name="Brannstrom I.O."/>
            <person name="Guillou S."/>
            <person name="Cros-Aarteil S."/>
            <person name="Calhoun S."/>
            <person name="Kuo A."/>
            <person name="Mondo S."/>
            <person name="Pangilinan J."/>
            <person name="Riley R."/>
            <person name="Labutti K."/>
            <person name="Andreopoulos B."/>
            <person name="Lipzen A."/>
            <person name="Chen C."/>
            <person name="Yanf M."/>
            <person name="Daum C."/>
            <person name="Ng V."/>
            <person name="Clum A."/>
            <person name="Steindorff A."/>
            <person name="Ohm R."/>
            <person name="Martin F."/>
            <person name="Silar P."/>
            <person name="Natvig D."/>
            <person name="Lalanne C."/>
            <person name="Gautier V."/>
            <person name="Ament-Velasquez S.L."/>
            <person name="Kruys A."/>
            <person name="Hutchinson M.I."/>
            <person name="Powell A.J."/>
            <person name="Barry K."/>
            <person name="Miller A.N."/>
            <person name="Grigoriev I.V."/>
            <person name="Debuchy R."/>
            <person name="Gladieux P."/>
            <person name="Thoren M.H."/>
            <person name="Johannesson H."/>
        </authorList>
    </citation>
    <scope>NUCLEOTIDE SEQUENCE</scope>
    <source>
        <strain evidence="2">CBS 958.72</strain>
    </source>
</reference>
<organism evidence="2 3">
    <name type="scientific">Lasiosphaeria ovina</name>
    <dbReference type="NCBI Taxonomy" id="92902"/>
    <lineage>
        <taxon>Eukaryota</taxon>
        <taxon>Fungi</taxon>
        <taxon>Dikarya</taxon>
        <taxon>Ascomycota</taxon>
        <taxon>Pezizomycotina</taxon>
        <taxon>Sordariomycetes</taxon>
        <taxon>Sordariomycetidae</taxon>
        <taxon>Sordariales</taxon>
        <taxon>Lasiosphaeriaceae</taxon>
        <taxon>Lasiosphaeria</taxon>
    </lineage>
</organism>
<feature type="signal peptide" evidence="1">
    <location>
        <begin position="1"/>
        <end position="20"/>
    </location>
</feature>
<proteinExistence type="predicted"/>
<reference evidence="2" key="1">
    <citation type="journal article" date="2023" name="Mol. Phylogenet. Evol.">
        <title>Genome-scale phylogeny and comparative genomics of the fungal order Sordariales.</title>
        <authorList>
            <person name="Hensen N."/>
            <person name="Bonometti L."/>
            <person name="Westerberg I."/>
            <person name="Brannstrom I.O."/>
            <person name="Guillou S."/>
            <person name="Cros-Aarteil S."/>
            <person name="Calhoun S."/>
            <person name="Haridas S."/>
            <person name="Kuo A."/>
            <person name="Mondo S."/>
            <person name="Pangilinan J."/>
            <person name="Riley R."/>
            <person name="LaButti K."/>
            <person name="Andreopoulos B."/>
            <person name="Lipzen A."/>
            <person name="Chen C."/>
            <person name="Yan M."/>
            <person name="Daum C."/>
            <person name="Ng V."/>
            <person name="Clum A."/>
            <person name="Steindorff A."/>
            <person name="Ohm R.A."/>
            <person name="Martin F."/>
            <person name="Silar P."/>
            <person name="Natvig D.O."/>
            <person name="Lalanne C."/>
            <person name="Gautier V."/>
            <person name="Ament-Velasquez S.L."/>
            <person name="Kruys A."/>
            <person name="Hutchinson M.I."/>
            <person name="Powell A.J."/>
            <person name="Barry K."/>
            <person name="Miller A.N."/>
            <person name="Grigoriev I.V."/>
            <person name="Debuchy R."/>
            <person name="Gladieux P."/>
            <person name="Hiltunen Thoren M."/>
            <person name="Johannesson H."/>
        </authorList>
    </citation>
    <scope>NUCLEOTIDE SEQUENCE</scope>
    <source>
        <strain evidence="2">CBS 958.72</strain>
    </source>
</reference>
<comment type="caution">
    <text evidence="2">The sequence shown here is derived from an EMBL/GenBank/DDBJ whole genome shotgun (WGS) entry which is preliminary data.</text>
</comment>
<keyword evidence="3" id="KW-1185">Reference proteome</keyword>
<dbReference type="Proteomes" id="UP001287356">
    <property type="component" value="Unassembled WGS sequence"/>
</dbReference>
<name>A0AAE0KJJ3_9PEZI</name>
<evidence type="ECO:0000256" key="1">
    <source>
        <dbReference type="SAM" id="SignalP"/>
    </source>
</evidence>
<protein>
    <recommendedName>
        <fullName evidence="4">Secreted protein</fullName>
    </recommendedName>
</protein>
<dbReference type="AlphaFoldDB" id="A0AAE0KJJ3"/>
<dbReference type="EMBL" id="JAULSN010000003">
    <property type="protein sequence ID" value="KAK3377410.1"/>
    <property type="molecule type" value="Genomic_DNA"/>
</dbReference>
<gene>
    <name evidence="2" type="ORF">B0T24DRAFT_621144</name>
</gene>
<evidence type="ECO:0000313" key="3">
    <source>
        <dbReference type="Proteomes" id="UP001287356"/>
    </source>
</evidence>
<feature type="chain" id="PRO_5041995521" description="Secreted protein" evidence="1">
    <location>
        <begin position="21"/>
        <end position="74"/>
    </location>
</feature>
<evidence type="ECO:0008006" key="4">
    <source>
        <dbReference type="Google" id="ProtNLM"/>
    </source>
</evidence>
<keyword evidence="1" id="KW-0732">Signal</keyword>
<sequence length="74" mass="7808">MLGCLLACFHACLLSSNTRSLPPAAACCLYIHTYASNGFVDQPACRGNAALPSSFALWEHANPVGSSLGRRGRI</sequence>